<dbReference type="OrthoDB" id="4581301at2759"/>
<dbReference type="EMBL" id="SPUK01000002">
    <property type="protein sequence ID" value="TQV99567.1"/>
    <property type="molecule type" value="Genomic_DNA"/>
</dbReference>
<reference evidence="2 3" key="1">
    <citation type="journal article" date="2019" name="Appl. Microbiol. Biotechnol.">
        <title>Genome sequence of Isaria javanica and comparative genome analysis insights into family S53 peptidase evolution in fungal entomopathogens.</title>
        <authorList>
            <person name="Lin R."/>
            <person name="Zhang X."/>
            <person name="Xin B."/>
            <person name="Zou M."/>
            <person name="Gao Y."/>
            <person name="Qin F."/>
            <person name="Hu Q."/>
            <person name="Xie B."/>
            <person name="Cheng X."/>
        </authorList>
    </citation>
    <scope>NUCLEOTIDE SEQUENCE [LARGE SCALE GENOMIC DNA]</scope>
    <source>
        <strain evidence="2 3">IJ1G</strain>
    </source>
</reference>
<sequence>MSLLVQRALRPTSTRPHRVATQQRFKTFERRVDKNNDVYYTISKRRPVQDPNTAPSSEQFFEMPNLLLDLDAEGTRNVRAFDDKDEELQVARWRVNHKREEVKMKLADLENKLIELRKRSQDIAANPINIWRLSSHDLLSAALHGPSRNDKTTTTDIPCLDTLEGSRLVDALRRENGIPSHVSASDVLLLEWMLLRRYNTDSIKSKTKQPLLDSFGLIEALKSQSSIVGIRRLLRHNLWSSASLKTHFRRSCEENGASANVSEELRKRCIEILDSEKAHKSQFINCLALLGGLLDRLSKHGLGPDHRLLGLALRISSRSGSLVVLSEWIRRIHSSNSWELSLEVFEDAAACMQSCTKVLTTQSETAHNRQLLLQLLTGLNEHEGISLESLRSIVLRSMEGEGFEAVADQACKAYARLLGELGAVRTLLKESETTNEALREACIGVIKATPKYNETLKTQGVQALSIEECVSMDYHDIAE</sequence>
<gene>
    <name evidence="2" type="ORF">IF1G_01782</name>
</gene>
<keyword evidence="1" id="KW-0175">Coiled coil</keyword>
<name>A0A545W9U1_9HYPO</name>
<feature type="coiled-coil region" evidence="1">
    <location>
        <begin position="99"/>
        <end position="126"/>
    </location>
</feature>
<dbReference type="AlphaFoldDB" id="A0A545W9U1"/>
<proteinExistence type="predicted"/>
<evidence type="ECO:0000313" key="3">
    <source>
        <dbReference type="Proteomes" id="UP000315783"/>
    </source>
</evidence>
<evidence type="ECO:0000313" key="2">
    <source>
        <dbReference type="EMBL" id="TQV99567.1"/>
    </source>
</evidence>
<accession>A0A545W9U1</accession>
<evidence type="ECO:0000256" key="1">
    <source>
        <dbReference type="SAM" id="Coils"/>
    </source>
</evidence>
<comment type="caution">
    <text evidence="2">The sequence shown here is derived from an EMBL/GenBank/DDBJ whole genome shotgun (WGS) entry which is preliminary data.</text>
</comment>
<keyword evidence="3" id="KW-1185">Reference proteome</keyword>
<dbReference type="Proteomes" id="UP000315783">
    <property type="component" value="Unassembled WGS sequence"/>
</dbReference>
<organism evidence="2 3">
    <name type="scientific">Cordyceps javanica</name>
    <dbReference type="NCBI Taxonomy" id="43265"/>
    <lineage>
        <taxon>Eukaryota</taxon>
        <taxon>Fungi</taxon>
        <taxon>Dikarya</taxon>
        <taxon>Ascomycota</taxon>
        <taxon>Pezizomycotina</taxon>
        <taxon>Sordariomycetes</taxon>
        <taxon>Hypocreomycetidae</taxon>
        <taxon>Hypocreales</taxon>
        <taxon>Cordycipitaceae</taxon>
        <taxon>Cordyceps</taxon>
    </lineage>
</organism>
<protein>
    <submittedName>
        <fullName evidence="2">Uncharacterized protein</fullName>
    </submittedName>
</protein>